<accession>A0A1F7ZUJ0</accession>
<dbReference type="AlphaFoldDB" id="A0A1F7ZUJ0"/>
<keyword evidence="4" id="KW-1185">Reference proteome</keyword>
<dbReference type="Pfam" id="PF14269">
    <property type="entry name" value="Arylsulfotran_2"/>
    <property type="match status" value="1"/>
</dbReference>
<name>A0A1F7ZUJ0_9EURO</name>
<keyword evidence="1" id="KW-0472">Membrane</keyword>
<feature type="transmembrane region" description="Helical" evidence="1">
    <location>
        <begin position="589"/>
        <end position="610"/>
    </location>
</feature>
<keyword evidence="1" id="KW-1133">Transmembrane helix</keyword>
<dbReference type="PANTHER" id="PTHR35340">
    <property type="entry name" value="PQQ ENZYME REPEAT PROTEIN-RELATED"/>
    <property type="match status" value="1"/>
</dbReference>
<feature type="signal peptide" evidence="2">
    <location>
        <begin position="1"/>
        <end position="17"/>
    </location>
</feature>
<proteinExistence type="predicted"/>
<dbReference type="InterPro" id="IPR053143">
    <property type="entry name" value="Arylsulfate_ST"/>
</dbReference>
<keyword evidence="1" id="KW-0812">Transmembrane</keyword>
<dbReference type="InterPro" id="IPR039535">
    <property type="entry name" value="ASST-like"/>
</dbReference>
<protein>
    <recommendedName>
        <fullName evidence="5">ASST-domain-containing protein</fullName>
    </recommendedName>
</protein>
<dbReference type="OrthoDB" id="5427350at2759"/>
<dbReference type="STRING" id="109264.A0A1F7ZUJ0"/>
<evidence type="ECO:0000313" key="4">
    <source>
        <dbReference type="Proteomes" id="UP000179179"/>
    </source>
</evidence>
<evidence type="ECO:0000313" key="3">
    <source>
        <dbReference type="EMBL" id="OGM43126.1"/>
    </source>
</evidence>
<evidence type="ECO:0000256" key="1">
    <source>
        <dbReference type="SAM" id="Phobius"/>
    </source>
</evidence>
<dbReference type="PANTHER" id="PTHR35340:SF8">
    <property type="entry name" value="ASST-DOMAIN-CONTAINING PROTEIN"/>
    <property type="match status" value="1"/>
</dbReference>
<keyword evidence="2" id="KW-0732">Signal</keyword>
<organism evidence="3 4">
    <name type="scientific">Aspergillus bombycis</name>
    <dbReference type="NCBI Taxonomy" id="109264"/>
    <lineage>
        <taxon>Eukaryota</taxon>
        <taxon>Fungi</taxon>
        <taxon>Dikarya</taxon>
        <taxon>Ascomycota</taxon>
        <taxon>Pezizomycotina</taxon>
        <taxon>Eurotiomycetes</taxon>
        <taxon>Eurotiomycetidae</taxon>
        <taxon>Eurotiales</taxon>
        <taxon>Aspergillaceae</taxon>
        <taxon>Aspergillus</taxon>
    </lineage>
</organism>
<gene>
    <name evidence="3" type="ORF">ABOM_008228</name>
</gene>
<reference evidence="3 4" key="1">
    <citation type="journal article" date="2016" name="Genome Biol. Evol.">
        <title>Draft genome sequence of an aflatoxigenic Aspergillus species, A. bombycis.</title>
        <authorList>
            <person name="Moore G.G."/>
            <person name="Mack B.M."/>
            <person name="Beltz S.B."/>
            <person name="Gilbert M.K."/>
        </authorList>
    </citation>
    <scope>NUCLEOTIDE SEQUENCE [LARGE SCALE GENOMIC DNA]</scope>
    <source>
        <strain evidence="4">NRRL 26010</strain>
    </source>
</reference>
<dbReference type="GeneID" id="34451618"/>
<sequence length="637" mass="71555">MIFPIVALLQLALTAFAQSSADDDLMSFVTLPGVRALKYEVYYKDRDRVSPGYWFVAPYGNIAPEPPSQKYQPYQIGPYIYDGDGMLIWAGSPMFDNRNIFDFKVVHSIGDKPHLSLVWQIAYDHSDNGYGVVLDNAYDIKKKVPMPDEYGAFDIHEFNILDDGKTAMAITYREHEIALDTLDRPGEHTHILSGGFVQIDLSSEKINYVWDGVDKVALSESVTVNKETPPVGPPGWDYVHINSIDKNDDGDYIISYRFTNTIYMVSGRDGNIMWRLGGQYTDFEQDFTFSKQHDAKFIESNGTHHVISLLNNASDEFSNDEDVSSALFIELDTSTSPKTARVIRRHNRPDGGLTRLRGNTQLLPNNNVFVGWSERGYISEFSPEGDTLLNANFASSRYSTYRAYKFEFTGRPSAPPDLVSSVWGTDQTDLSTTFYVSWNGATDIAGWNFYARAAKNGHPILVGNATKTDFETMFIARGYLDWVTAEAVDHEGRVLGTSRVQRSKIPDNWGAAGFKGDLKTLKPDDPKAPKSNANKQTIADEEADNLKNNNNNNNNNNNMQFPHPADADVRQIAQLVHETYDLVRNVSGIFVLIVLCGIVSGIAASIYLLIRRRRTRSYKHVPSDDVPDEEIRLHSVE</sequence>
<dbReference type="Proteomes" id="UP000179179">
    <property type="component" value="Unassembled WGS sequence"/>
</dbReference>
<evidence type="ECO:0008006" key="5">
    <source>
        <dbReference type="Google" id="ProtNLM"/>
    </source>
</evidence>
<dbReference type="EMBL" id="LYCR01000076">
    <property type="protein sequence ID" value="OGM43126.1"/>
    <property type="molecule type" value="Genomic_DNA"/>
</dbReference>
<feature type="chain" id="PRO_5009534151" description="ASST-domain-containing protein" evidence="2">
    <location>
        <begin position="18"/>
        <end position="637"/>
    </location>
</feature>
<dbReference type="RefSeq" id="XP_022386843.1">
    <property type="nucleotide sequence ID" value="XM_022535357.1"/>
</dbReference>
<evidence type="ECO:0000256" key="2">
    <source>
        <dbReference type="SAM" id="SignalP"/>
    </source>
</evidence>
<comment type="caution">
    <text evidence="3">The sequence shown here is derived from an EMBL/GenBank/DDBJ whole genome shotgun (WGS) entry which is preliminary data.</text>
</comment>